<dbReference type="VEuPathDB" id="TriTrypDB:Lsey_0216_0090"/>
<dbReference type="AlphaFoldDB" id="A0A0N1PB45"/>
<organism evidence="1 2">
    <name type="scientific">Leptomonas seymouri</name>
    <dbReference type="NCBI Taxonomy" id="5684"/>
    <lineage>
        <taxon>Eukaryota</taxon>
        <taxon>Discoba</taxon>
        <taxon>Euglenozoa</taxon>
        <taxon>Kinetoplastea</taxon>
        <taxon>Metakinetoplastina</taxon>
        <taxon>Trypanosomatida</taxon>
        <taxon>Trypanosomatidae</taxon>
        <taxon>Leishmaniinae</taxon>
        <taxon>Leptomonas</taxon>
    </lineage>
</organism>
<keyword evidence="2" id="KW-1185">Reference proteome</keyword>
<comment type="caution">
    <text evidence="1">The sequence shown here is derived from an EMBL/GenBank/DDBJ whole genome shotgun (WGS) entry which is preliminary data.</text>
</comment>
<reference evidence="1 2" key="1">
    <citation type="journal article" date="2015" name="PLoS Pathog.">
        <title>Leptomonas seymouri: Adaptations to the Dixenous Life Cycle Analyzed by Genome Sequencing, Transcriptome Profiling and Co-infection with Leishmania donovani.</title>
        <authorList>
            <person name="Kraeva N."/>
            <person name="Butenko A."/>
            <person name="Hlavacova J."/>
            <person name="Kostygov A."/>
            <person name="Myskova J."/>
            <person name="Grybchuk D."/>
            <person name="Lestinova T."/>
            <person name="Votypka J."/>
            <person name="Volf P."/>
            <person name="Opperdoes F."/>
            <person name="Flegontov P."/>
            <person name="Lukes J."/>
            <person name="Yurchenko V."/>
        </authorList>
    </citation>
    <scope>NUCLEOTIDE SEQUENCE [LARGE SCALE GENOMIC DNA]</scope>
    <source>
        <strain evidence="1 2">ATCC 30220</strain>
    </source>
</reference>
<evidence type="ECO:0000313" key="1">
    <source>
        <dbReference type="EMBL" id="KPI84991.1"/>
    </source>
</evidence>
<dbReference type="OMA" id="EVWFVEV"/>
<dbReference type="Proteomes" id="UP000038009">
    <property type="component" value="Unassembled WGS sequence"/>
</dbReference>
<dbReference type="EMBL" id="LJSK01000216">
    <property type="protein sequence ID" value="KPI84991.1"/>
    <property type="molecule type" value="Genomic_DNA"/>
</dbReference>
<proteinExistence type="predicted"/>
<dbReference type="OrthoDB" id="6362633at2759"/>
<dbReference type="Gene3D" id="3.40.50.300">
    <property type="entry name" value="P-loop containing nucleotide triphosphate hydrolases"/>
    <property type="match status" value="2"/>
</dbReference>
<dbReference type="PANTHER" id="PTHR10285">
    <property type="entry name" value="URIDINE KINASE"/>
    <property type="match status" value="1"/>
</dbReference>
<gene>
    <name evidence="1" type="ORF">ABL78_5957</name>
</gene>
<evidence type="ECO:0000313" key="2">
    <source>
        <dbReference type="Proteomes" id="UP000038009"/>
    </source>
</evidence>
<dbReference type="SUPFAM" id="SSF52540">
    <property type="entry name" value="P-loop containing nucleoside triphosphate hydrolases"/>
    <property type="match status" value="1"/>
</dbReference>
<evidence type="ECO:0008006" key="3">
    <source>
        <dbReference type="Google" id="ProtNLM"/>
    </source>
</evidence>
<sequence length="294" mass="32776">MSANQPKCVSEAELHNAVEKIVEAYEHQAQSVKNRNPAVSEARVPRVLVAVAGRPGSGKSTLASVLADAVRKALRHHPDPWAPYRSADIYDAERSELEGSPRDTYLSIGERPDVARGVEVCVMPMDGYHLYRKELAEMPDPAEAVRRRGAEWTFNPAKLARDLKAMKRFNERGLFDDVLVPSFDHGVGDPVQRDIRIPGTAGVIIVEGNYLLYRGTPEWAKVNDRIDVKIFLACDREMCIQRLAKRHMKAWNISLKKAMERAGGSDTINGDLVDTTQENADLTLHSIEMPPSKL</sequence>
<name>A0A0N1PB45_LEPSE</name>
<protein>
    <recommendedName>
        <fullName evidence="3">Phosphoribulokinase/uridine kinase domain-containing protein</fullName>
    </recommendedName>
</protein>
<dbReference type="InterPro" id="IPR027417">
    <property type="entry name" value="P-loop_NTPase"/>
</dbReference>
<accession>A0A0N1PB45</accession>